<gene>
    <name evidence="1" type="ordered locus">Mthe_0514</name>
</gene>
<dbReference type="Proteomes" id="UP000000674">
    <property type="component" value="Chromosome"/>
</dbReference>
<name>A0B6I1_METTP</name>
<dbReference type="STRING" id="349307.Mthe_0514"/>
<proteinExistence type="predicted"/>
<dbReference type="AlphaFoldDB" id="A0B6I1"/>
<dbReference type="InterPro" id="IPR015943">
    <property type="entry name" value="WD40/YVTN_repeat-like_dom_sf"/>
</dbReference>
<keyword evidence="2" id="KW-1185">Reference proteome</keyword>
<dbReference type="EMBL" id="CP000477">
    <property type="protein sequence ID" value="ABK14305.1"/>
    <property type="molecule type" value="Genomic_DNA"/>
</dbReference>
<dbReference type="HOGENOM" id="CLU_078974_0_0_2"/>
<sequence>MAILLISLSATSSAITGLVKEQADVTAAQSLEAGTNYPIPVDIVIDLYYTDARESPGSVYHAGTPNYTRRSGNIYSFAFHPGVPEKLYFVNANENKIYRTHMRSDGYYFPEETVYTHDTYVRDIAFALDDSGDLRLYFSEATGAGANGMIYRLETNGTAAPFYVVRLSDVGGSWAGDFAFDTEGNLYLSSGNRIPASIYRVRSGTGVVEVVYTDNTEPIKGLVVKDGAIYYANWRNTIYKLNLTDGSKIDIYTDSDRTWLSDVGFRRVLSADEMPRAGTYERLPLRDFTRTMTRAAIHK</sequence>
<dbReference type="Gene3D" id="2.130.10.10">
    <property type="entry name" value="YVTN repeat-like/Quinoprotein amine dehydrogenase"/>
    <property type="match status" value="1"/>
</dbReference>
<evidence type="ECO:0008006" key="3">
    <source>
        <dbReference type="Google" id="ProtNLM"/>
    </source>
</evidence>
<evidence type="ECO:0000313" key="1">
    <source>
        <dbReference type="EMBL" id="ABK14305.1"/>
    </source>
</evidence>
<organism evidence="1 2">
    <name type="scientific">Methanothrix thermoacetophila (strain DSM 6194 / JCM 14653 / NBRC 101360 / PT)</name>
    <name type="common">Methanosaeta thermophila</name>
    <dbReference type="NCBI Taxonomy" id="349307"/>
    <lineage>
        <taxon>Archaea</taxon>
        <taxon>Methanobacteriati</taxon>
        <taxon>Methanobacteriota</taxon>
        <taxon>Stenosarchaea group</taxon>
        <taxon>Methanomicrobia</taxon>
        <taxon>Methanotrichales</taxon>
        <taxon>Methanotrichaceae</taxon>
        <taxon>Methanothrix</taxon>
    </lineage>
</organism>
<dbReference type="KEGG" id="mtp:Mthe_0514"/>
<dbReference type="SUPFAM" id="SSF63829">
    <property type="entry name" value="Calcium-dependent phosphotriesterase"/>
    <property type="match status" value="1"/>
</dbReference>
<protein>
    <recommendedName>
        <fullName evidence="3">DUF5050 domain-containing protein</fullName>
    </recommendedName>
</protein>
<reference evidence="1 2" key="1">
    <citation type="submission" date="2006-10" db="EMBL/GenBank/DDBJ databases">
        <title>Complete sequence of Methanosaeta thermophila PT.</title>
        <authorList>
            <consortium name="US DOE Joint Genome Institute"/>
            <person name="Copeland A."/>
            <person name="Lucas S."/>
            <person name="Lapidus A."/>
            <person name="Barry K."/>
            <person name="Detter J.C."/>
            <person name="Glavina del Rio T."/>
            <person name="Hammon N."/>
            <person name="Israni S."/>
            <person name="Pitluck S."/>
            <person name="Chain P."/>
            <person name="Malfatti S."/>
            <person name="Shin M."/>
            <person name="Vergez L."/>
            <person name="Schmutz J."/>
            <person name="Larimer F."/>
            <person name="Land M."/>
            <person name="Hauser L."/>
            <person name="Kyrpides N."/>
            <person name="Kim E."/>
            <person name="Smith K.S."/>
            <person name="Ingram-Smith C."/>
            <person name="Richardson P."/>
        </authorList>
    </citation>
    <scope>NUCLEOTIDE SEQUENCE [LARGE SCALE GENOMIC DNA]</scope>
    <source>
        <strain evidence="2">DSM 6194 / JCM 14653 / NBRC 101360 / PT</strain>
    </source>
</reference>
<evidence type="ECO:0000313" key="2">
    <source>
        <dbReference type="Proteomes" id="UP000000674"/>
    </source>
</evidence>
<accession>A0B6I1</accession>